<sequence>MLFHYHIWTPHLEETEAWYTARGFHVSQRIGKKDGEFSSFNPPLSWNDFRADQILFRIIEMKRGAVNVTIGFGKTVRFDHIGFLIQPGDVQTILDRAETLSFTVQANERRTFLQTPYGLRIELQIHEDAIADTDGTTLERLVLATPREGLEADLAKLFDQPISQIQTVRGKKTVLQEAVFSDVSLVGTDPNGVQLVCS</sequence>
<name>A0A0V8GKK4_9BACL</name>
<dbReference type="SUPFAM" id="SSF54593">
    <property type="entry name" value="Glyoxalase/Bleomycin resistance protein/Dihydroxybiphenyl dioxygenase"/>
    <property type="match status" value="1"/>
</dbReference>
<dbReference type="EMBL" id="LNQL01000001">
    <property type="protein sequence ID" value="KSU50840.1"/>
    <property type="molecule type" value="Genomic_DNA"/>
</dbReference>
<organism evidence="1 2">
    <name type="scientific">Exiguobacterium indicum</name>
    <dbReference type="NCBI Taxonomy" id="296995"/>
    <lineage>
        <taxon>Bacteria</taxon>
        <taxon>Bacillati</taxon>
        <taxon>Bacillota</taxon>
        <taxon>Bacilli</taxon>
        <taxon>Bacillales</taxon>
        <taxon>Bacillales Family XII. Incertae Sedis</taxon>
        <taxon>Exiguobacterium</taxon>
    </lineage>
</organism>
<dbReference type="Gene3D" id="3.10.180.10">
    <property type="entry name" value="2,3-Dihydroxybiphenyl 1,2-Dioxygenase, domain 1"/>
    <property type="match status" value="1"/>
</dbReference>
<evidence type="ECO:0008006" key="3">
    <source>
        <dbReference type="Google" id="ProtNLM"/>
    </source>
</evidence>
<dbReference type="OrthoDB" id="2353168at2"/>
<dbReference type="RefSeq" id="WP_058264879.1">
    <property type="nucleotide sequence ID" value="NZ_FMYN01000001.1"/>
</dbReference>
<evidence type="ECO:0000313" key="1">
    <source>
        <dbReference type="EMBL" id="KSU50840.1"/>
    </source>
</evidence>
<dbReference type="AlphaFoldDB" id="A0A0V8GKK4"/>
<comment type="caution">
    <text evidence="1">The sequence shown here is derived from an EMBL/GenBank/DDBJ whole genome shotgun (WGS) entry which is preliminary data.</text>
</comment>
<dbReference type="InterPro" id="IPR029068">
    <property type="entry name" value="Glyas_Bleomycin-R_OHBP_Dase"/>
</dbReference>
<gene>
    <name evidence="1" type="ORF">AS033_05530</name>
</gene>
<evidence type="ECO:0000313" key="2">
    <source>
        <dbReference type="Proteomes" id="UP000053797"/>
    </source>
</evidence>
<dbReference type="Proteomes" id="UP000053797">
    <property type="component" value="Unassembled WGS sequence"/>
</dbReference>
<accession>A0A0V8GKK4</accession>
<proteinExistence type="predicted"/>
<protein>
    <recommendedName>
        <fullName evidence="3">VOC domain-containing protein</fullName>
    </recommendedName>
</protein>
<reference evidence="1 2" key="1">
    <citation type="journal article" date="2015" name="Int. J. Syst. Evol. Microbiol.">
        <title>Exiguobacterium enclense sp. nov., isolated from sediment.</title>
        <authorList>
            <person name="Dastager S.G."/>
            <person name="Mawlankar R."/>
            <person name="Sonalkar V.V."/>
            <person name="Thorat M.N."/>
            <person name="Mual P."/>
            <person name="Verma A."/>
            <person name="Krishnamurthi S."/>
            <person name="Tang S.K."/>
            <person name="Li W.J."/>
        </authorList>
    </citation>
    <scope>NUCLEOTIDE SEQUENCE [LARGE SCALE GENOMIC DNA]</scope>
    <source>
        <strain evidence="1 2">NIO-1109</strain>
    </source>
</reference>